<feature type="compositionally biased region" description="Low complexity" evidence="1">
    <location>
        <begin position="503"/>
        <end position="515"/>
    </location>
</feature>
<feature type="compositionally biased region" description="Low complexity" evidence="1">
    <location>
        <begin position="165"/>
        <end position="186"/>
    </location>
</feature>
<feature type="compositionally biased region" description="Basic residues" evidence="1">
    <location>
        <begin position="155"/>
        <end position="164"/>
    </location>
</feature>
<feature type="region of interest" description="Disordered" evidence="1">
    <location>
        <begin position="711"/>
        <end position="774"/>
    </location>
</feature>
<comment type="caution">
    <text evidence="2">The sequence shown here is derived from an EMBL/GenBank/DDBJ whole genome shotgun (WGS) entry which is preliminary data.</text>
</comment>
<feature type="compositionally biased region" description="Polar residues" evidence="1">
    <location>
        <begin position="190"/>
        <end position="209"/>
    </location>
</feature>
<feature type="compositionally biased region" description="Low complexity" evidence="1">
    <location>
        <begin position="611"/>
        <end position="623"/>
    </location>
</feature>
<dbReference type="OrthoDB" id="49616at2759"/>
<dbReference type="Proteomes" id="UP001153069">
    <property type="component" value="Unassembled WGS sequence"/>
</dbReference>
<evidence type="ECO:0000256" key="1">
    <source>
        <dbReference type="SAM" id="MobiDB-lite"/>
    </source>
</evidence>
<feature type="region of interest" description="Disordered" evidence="1">
    <location>
        <begin position="464"/>
        <end position="637"/>
    </location>
</feature>
<feature type="compositionally biased region" description="Basic residues" evidence="1">
    <location>
        <begin position="553"/>
        <end position="562"/>
    </location>
</feature>
<dbReference type="AlphaFoldDB" id="A0A9N8EYU3"/>
<feature type="compositionally biased region" description="Acidic residues" evidence="1">
    <location>
        <begin position="734"/>
        <end position="746"/>
    </location>
</feature>
<feature type="compositionally biased region" description="Low complexity" evidence="1">
    <location>
        <begin position="46"/>
        <end position="76"/>
    </location>
</feature>
<proteinExistence type="predicted"/>
<protein>
    <submittedName>
        <fullName evidence="2">Uncharacterized protein</fullName>
    </submittedName>
</protein>
<feature type="compositionally biased region" description="Polar residues" evidence="1">
    <location>
        <begin position="107"/>
        <end position="116"/>
    </location>
</feature>
<organism evidence="2 3">
    <name type="scientific">Seminavis robusta</name>
    <dbReference type="NCBI Taxonomy" id="568900"/>
    <lineage>
        <taxon>Eukaryota</taxon>
        <taxon>Sar</taxon>
        <taxon>Stramenopiles</taxon>
        <taxon>Ochrophyta</taxon>
        <taxon>Bacillariophyta</taxon>
        <taxon>Bacillariophyceae</taxon>
        <taxon>Bacillariophycidae</taxon>
        <taxon>Naviculales</taxon>
        <taxon>Naviculaceae</taxon>
        <taxon>Seminavis</taxon>
    </lineage>
</organism>
<keyword evidence="3" id="KW-1185">Reference proteome</keyword>
<reference evidence="2" key="1">
    <citation type="submission" date="2020-06" db="EMBL/GenBank/DDBJ databases">
        <authorList>
            <consortium name="Plant Systems Biology data submission"/>
        </authorList>
    </citation>
    <scope>NUCLEOTIDE SEQUENCE</scope>
    <source>
        <strain evidence="2">D6</strain>
    </source>
</reference>
<feature type="compositionally biased region" description="Basic residues" evidence="1">
    <location>
        <begin position="119"/>
        <end position="133"/>
    </location>
</feature>
<evidence type="ECO:0000313" key="3">
    <source>
        <dbReference type="Proteomes" id="UP001153069"/>
    </source>
</evidence>
<accession>A0A9N8EYU3</accession>
<evidence type="ECO:0000313" key="2">
    <source>
        <dbReference type="EMBL" id="CAB9527240.1"/>
    </source>
</evidence>
<gene>
    <name evidence="2" type="ORF">SEMRO_1962_G308140.1</name>
</gene>
<feature type="region of interest" description="Disordered" evidence="1">
    <location>
        <begin position="1"/>
        <end position="229"/>
    </location>
</feature>
<dbReference type="InterPro" id="IPR011989">
    <property type="entry name" value="ARM-like"/>
</dbReference>
<name>A0A9N8EYU3_9STRA</name>
<feature type="compositionally biased region" description="Polar residues" evidence="1">
    <location>
        <begin position="481"/>
        <end position="501"/>
    </location>
</feature>
<sequence>MASIFDFDDDQDLASPSSSPVVKKEVVRNASPPAIPKLETEEDETSPTSNSTTADTNDSTGTAADTTNDNNSNGSPARSRTACPILKGSRHARNRRRQQEEVEKQNLGLNSLSQDNNNKHVRFTKKRNGKSKKNQGSDDEDEANPSFSTPSIKIAPRRKKRKKPNNTNGTNGSTNNNNNTAGISKAKLTRPTSATRKSSADSNKTTKTASPADDFFKSPPPPCSMKSELSVADKLKRELKKLEKEQQKLSTSSPTVEVVSRRRIRGAGGDVFAAQDAGNHQMIHDECAYLTSTVLGYPTKSSKILKAPLIESVAELAALLSDTKVRRVLWQGDDKHKATVEDVLDVLQHTTSGLMEKTSTCRWRSLTQRLELVHPKGGGEEPQESANNQQQPSIVEAYYTGLLLDALTAIVSFLSWDVTIDSQASVFHKNSTGARAFRQTILNHEGALPAIMFIMRQNDPMVASILDPTDNNPMEEIPPQDLSQGSAKNNLSQLSEVSSIHSAGAADAAEDPTAGGRRKRRHNNLSQSSSEDNPEPPPNAEEPTRPHDPTIAGRRKRRRKKDRSLETIAEDGSVAMSLTGANVSGAATPPRSPPRVVFGNAAGGETEDGFSPSSRQSSRQSSPTAARRGGGDDASSLMSCDSALLKIHAQLGKARERFALPDQALRQPGSQILHNCQGHRELPLAFGGKDRAGCASSVALKALNRLLSGKEEGDKHSCLDESASESSKRLSQPDDFDSDDDDEDCGDSNTRSPVRRKPNAPEDDEALNDNPLLQTNRVLGSSGAVASLAEAMAETLTATIEEIEHRSFPTSCQACLQHLHGKLEALASLVDNACLLYDNNRIELSSASTETTELDDEKCQGGVLVASQVLFLKVWLRQKEQVNGKKPTPTTMELLNEMGHTVFTTLTSLTHLNSLAADQMGIQYRDNSDPLVDSLSKDGSWSGVQLLGQILYQTATNSDGNLTSKVAYDTCIFCLNALTNIVGDETTGNARRILLSMECLRGDKPIPFLTWLTQTLVGQTESFRDSIMKGSFGSNSAAGPNQHSQRVLTKNENEKLVIAGHGCVLLACLLMDAPDDAPGLKDATSSIRELILSEMPLNDENGLLSGTKFLKNTLRAFSNFIYSRIGDLSVAIIGPVRELITGLDKIKVEVVS</sequence>
<dbReference type="EMBL" id="CAICTM010001960">
    <property type="protein sequence ID" value="CAB9527240.1"/>
    <property type="molecule type" value="Genomic_DNA"/>
</dbReference>
<dbReference type="Gene3D" id="1.25.10.10">
    <property type="entry name" value="Leucine-rich Repeat Variant"/>
    <property type="match status" value="1"/>
</dbReference>
<feature type="compositionally biased region" description="Acidic residues" evidence="1">
    <location>
        <begin position="1"/>
        <end position="12"/>
    </location>
</feature>